<comment type="caution">
    <text evidence="1">The sequence shown here is derived from an EMBL/GenBank/DDBJ whole genome shotgun (WGS) entry which is preliminary data.</text>
</comment>
<dbReference type="EMBL" id="SWLB01000021">
    <property type="protein sequence ID" value="KAF3324637.1"/>
    <property type="molecule type" value="Genomic_DNA"/>
</dbReference>
<proteinExistence type="predicted"/>
<evidence type="ECO:0000313" key="1">
    <source>
        <dbReference type="EMBL" id="KAF3324637.1"/>
    </source>
</evidence>
<dbReference type="Gene3D" id="2.40.50.140">
    <property type="entry name" value="Nucleic acid-binding proteins"/>
    <property type="match status" value="1"/>
</dbReference>
<protein>
    <submittedName>
        <fullName evidence="1">Replication factor-A C terminal domain-containing protein</fullName>
    </submittedName>
</protein>
<evidence type="ECO:0000313" key="2">
    <source>
        <dbReference type="Proteomes" id="UP000623129"/>
    </source>
</evidence>
<dbReference type="SUPFAM" id="SSF50249">
    <property type="entry name" value="Nucleic acid-binding proteins"/>
    <property type="match status" value="1"/>
</dbReference>
<dbReference type="OrthoDB" id="1922776at2759"/>
<gene>
    <name evidence="1" type="ORF">FCM35_KLT10794</name>
</gene>
<organism evidence="1 2">
    <name type="scientific">Carex littledalei</name>
    <dbReference type="NCBI Taxonomy" id="544730"/>
    <lineage>
        <taxon>Eukaryota</taxon>
        <taxon>Viridiplantae</taxon>
        <taxon>Streptophyta</taxon>
        <taxon>Embryophyta</taxon>
        <taxon>Tracheophyta</taxon>
        <taxon>Spermatophyta</taxon>
        <taxon>Magnoliopsida</taxon>
        <taxon>Liliopsida</taxon>
        <taxon>Poales</taxon>
        <taxon>Cyperaceae</taxon>
        <taxon>Cyperoideae</taxon>
        <taxon>Cariceae</taxon>
        <taxon>Carex</taxon>
        <taxon>Carex subgen. Euthyceras</taxon>
    </lineage>
</organism>
<accession>A0A833QLS1</accession>
<sequence>MKPEAKTEQAPWTPPFCTIVGADTENLAYRACSLCERALPDLGGPCSLCSLRTPSPPVKLLYRLLLSIATFDRVLVVVSFDRAARTLLGCPAHEFLQFCSAHPGAARKAGQLLEGEMCRMTLKASKKGNAEHLRVVSVEPLRTGFRPIIHSLREIYSNGGNS</sequence>
<dbReference type="Proteomes" id="UP000623129">
    <property type="component" value="Unassembled WGS sequence"/>
</dbReference>
<dbReference type="InterPro" id="IPR012340">
    <property type="entry name" value="NA-bd_OB-fold"/>
</dbReference>
<dbReference type="AlphaFoldDB" id="A0A833QLS1"/>
<name>A0A833QLS1_9POAL</name>
<reference evidence="1" key="1">
    <citation type="submission" date="2020-01" db="EMBL/GenBank/DDBJ databases">
        <title>Genome sequence of Kobresia littledalei, the first chromosome-level genome in the family Cyperaceae.</title>
        <authorList>
            <person name="Qu G."/>
        </authorList>
    </citation>
    <scope>NUCLEOTIDE SEQUENCE</scope>
    <source>
        <strain evidence="1">C.B.Clarke</strain>
        <tissue evidence="1">Leaf</tissue>
    </source>
</reference>
<keyword evidence="2" id="KW-1185">Reference proteome</keyword>